<evidence type="ECO:0000313" key="1">
    <source>
        <dbReference type="EMBL" id="KAJ3513516.1"/>
    </source>
</evidence>
<organism evidence="1 2">
    <name type="scientific">Agrocybe chaxingu</name>
    <dbReference type="NCBI Taxonomy" id="84603"/>
    <lineage>
        <taxon>Eukaryota</taxon>
        <taxon>Fungi</taxon>
        <taxon>Dikarya</taxon>
        <taxon>Basidiomycota</taxon>
        <taxon>Agaricomycotina</taxon>
        <taxon>Agaricomycetes</taxon>
        <taxon>Agaricomycetidae</taxon>
        <taxon>Agaricales</taxon>
        <taxon>Agaricineae</taxon>
        <taxon>Strophariaceae</taxon>
        <taxon>Agrocybe</taxon>
    </lineage>
</organism>
<comment type="caution">
    <text evidence="1">The sequence shown here is derived from an EMBL/GenBank/DDBJ whole genome shotgun (WGS) entry which is preliminary data.</text>
</comment>
<gene>
    <name evidence="1" type="ORF">NLJ89_g2902</name>
</gene>
<sequence>MDQQSSTPTLQEIIERDESLDAKRALNISQPFLKFPAEILADIALLAVCSSSRVNAGSYTNLSPAKQTALYLSAVCHHLRLVVVGHPLIWGFLVDFTYPNSRINPASAMEQLQAFLARSRDAPLHLDIRNHRSSRSTMMAELAPGRTSRIKMYRMTVTDKILAKVVVEGFKREFTTLEGLHLAVPAVSLRVGGEFRPFRKLSMPAQRLPTFRAPQLKFLILNGFMVDFSKTGTFTNLIQLSVMNILPLSDAPGVDMWLDVLRGTPAMRILVLQLAINPDEESASSTKGIQGNIMHSCFPQACGLAIEACVCAPGCKLDALLRISERQMRNTLRLAEGELQVRLKNRFLQVRTAKDWGRRGMNLGELVLTFGDGVVWPEVHGDPANAVYGPEKATHSLMDFVRPVGDGFASLFGEVMALSLRVSDFAIPDSINGAQGNEGAPDTEAKLGSFWSHFRKARKVSVGIHGLEGLCHVLRQASQIIIDANTEDVEAEVGEIVFPSMVVLSIKHDNTCADDEERGSRVRERTAPASSAIQKWQAVRDKVMDYLRWRNAGIQQVEISRRLPVDDSFLRQIESFGATLSFKKA</sequence>
<reference evidence="1" key="1">
    <citation type="submission" date="2022-07" db="EMBL/GenBank/DDBJ databases">
        <title>Genome Sequence of Agrocybe chaxingu.</title>
        <authorList>
            <person name="Buettner E."/>
        </authorList>
    </citation>
    <scope>NUCLEOTIDE SEQUENCE</scope>
    <source>
        <strain evidence="1">MP-N11</strain>
    </source>
</reference>
<dbReference type="EMBL" id="JANKHO010000194">
    <property type="protein sequence ID" value="KAJ3513516.1"/>
    <property type="molecule type" value="Genomic_DNA"/>
</dbReference>
<proteinExistence type="predicted"/>
<name>A0A9W8MXB5_9AGAR</name>
<dbReference type="AlphaFoldDB" id="A0A9W8MXB5"/>
<dbReference type="Proteomes" id="UP001148786">
    <property type="component" value="Unassembled WGS sequence"/>
</dbReference>
<accession>A0A9W8MXB5</accession>
<dbReference type="OrthoDB" id="10306877at2759"/>
<protein>
    <submittedName>
        <fullName evidence="1">Uncharacterized protein</fullName>
    </submittedName>
</protein>
<keyword evidence="2" id="KW-1185">Reference proteome</keyword>
<evidence type="ECO:0000313" key="2">
    <source>
        <dbReference type="Proteomes" id="UP001148786"/>
    </source>
</evidence>